<organism evidence="1 2">
    <name type="scientific">Avena sativa</name>
    <name type="common">Oat</name>
    <dbReference type="NCBI Taxonomy" id="4498"/>
    <lineage>
        <taxon>Eukaryota</taxon>
        <taxon>Viridiplantae</taxon>
        <taxon>Streptophyta</taxon>
        <taxon>Embryophyta</taxon>
        <taxon>Tracheophyta</taxon>
        <taxon>Spermatophyta</taxon>
        <taxon>Magnoliopsida</taxon>
        <taxon>Liliopsida</taxon>
        <taxon>Poales</taxon>
        <taxon>Poaceae</taxon>
        <taxon>BOP clade</taxon>
        <taxon>Pooideae</taxon>
        <taxon>Poodae</taxon>
        <taxon>Poeae</taxon>
        <taxon>Poeae Chloroplast Group 1 (Aveneae type)</taxon>
        <taxon>Aveninae</taxon>
        <taxon>Avena</taxon>
    </lineage>
</organism>
<accession>A0ACD5WNP1</accession>
<keyword evidence="2" id="KW-1185">Reference proteome</keyword>
<evidence type="ECO:0000313" key="2">
    <source>
        <dbReference type="Proteomes" id="UP001732700"/>
    </source>
</evidence>
<name>A0ACD5WNP1_AVESA</name>
<evidence type="ECO:0000313" key="1">
    <source>
        <dbReference type="EnsemblPlants" id="AVESA.00010b.r2.4AG0654230.1.CDS"/>
    </source>
</evidence>
<reference evidence="1" key="1">
    <citation type="submission" date="2021-05" db="EMBL/GenBank/DDBJ databases">
        <authorList>
            <person name="Scholz U."/>
            <person name="Mascher M."/>
            <person name="Fiebig A."/>
        </authorList>
    </citation>
    <scope>NUCLEOTIDE SEQUENCE [LARGE SCALE GENOMIC DNA]</scope>
</reference>
<dbReference type="Proteomes" id="UP001732700">
    <property type="component" value="Chromosome 4A"/>
</dbReference>
<protein>
    <submittedName>
        <fullName evidence="1">Uncharacterized protein</fullName>
    </submittedName>
</protein>
<dbReference type="EnsemblPlants" id="AVESA.00010b.r2.4AG0654230.1">
    <property type="protein sequence ID" value="AVESA.00010b.r2.4AG0654230.1.CDS"/>
    <property type="gene ID" value="AVESA.00010b.r2.4AG0654230"/>
</dbReference>
<proteinExistence type="predicted"/>
<reference evidence="1" key="2">
    <citation type="submission" date="2025-09" db="UniProtKB">
        <authorList>
            <consortium name="EnsemblPlants"/>
        </authorList>
    </citation>
    <scope>IDENTIFICATION</scope>
</reference>
<sequence>MAANNTATTTNSSGGERPALDIRLRKAASCGDSMLMHSMVSKNPDILLGTTQQGNNCLHIASIHGHERFCKDVVELNESLLSDANLYAETPLIVALTRGHPSLARIFLTHCHKVAGLRQSIFQQDNNGCNALHHAIRIGREELALDLIAAEPALSEAVNKFNESPLFLAVMRDFNHVFEELLQLPGSAHVGQFGFNALHAAVRNNNPAIARKIMQTRPWLAREGNTGSATPIRMAVYCNKICVLRELLQQDCSMGYEMHRNSSPLLICAAERGHVDVARELLQHCPDAPYCKADKESQTCLHIAVLNNRIKFVEFILGTPHLRKLVNMQDSLGKTALHYAVQKCYPEIVSALLSHQDIDTSILDNKAKSAARELCITPYSAKTINWVCYQH</sequence>